<dbReference type="PANTHER" id="PTHR45829:SF4">
    <property type="entry name" value="MITOCHONDRIAL CARRIER PROTEIN RIM2"/>
    <property type="match status" value="1"/>
</dbReference>
<dbReference type="Gene3D" id="1.50.40.10">
    <property type="entry name" value="Mitochondrial carrier domain"/>
    <property type="match status" value="1"/>
</dbReference>
<dbReference type="STRING" id="133385.A0A2T9Y7E7"/>
<keyword evidence="8 9" id="KW-0472">Membrane</keyword>
<evidence type="ECO:0008006" key="15">
    <source>
        <dbReference type="Google" id="ProtNLM"/>
    </source>
</evidence>
<keyword evidence="2 10" id="KW-0813">Transport</keyword>
<dbReference type="Proteomes" id="UP000245383">
    <property type="component" value="Unassembled WGS sequence"/>
</dbReference>
<name>A0A2T9Y7E7_9FUNG</name>
<dbReference type="OrthoDB" id="269120at2759"/>
<organism evidence="13 14">
    <name type="scientific">Smittium simulii</name>
    <dbReference type="NCBI Taxonomy" id="133385"/>
    <lineage>
        <taxon>Eukaryota</taxon>
        <taxon>Fungi</taxon>
        <taxon>Fungi incertae sedis</taxon>
        <taxon>Zoopagomycota</taxon>
        <taxon>Kickxellomycotina</taxon>
        <taxon>Harpellomycetes</taxon>
        <taxon>Harpellales</taxon>
        <taxon>Legeriomycetaceae</taxon>
        <taxon>Smittium</taxon>
    </lineage>
</organism>
<evidence type="ECO:0000256" key="10">
    <source>
        <dbReference type="RuleBase" id="RU000488"/>
    </source>
</evidence>
<dbReference type="GO" id="GO:0015218">
    <property type="term" value="F:pyrimidine nucleotide transmembrane transporter activity"/>
    <property type="evidence" value="ECO:0007669"/>
    <property type="project" value="InterPro"/>
</dbReference>
<accession>A0A2T9Y7E7</accession>
<evidence type="ECO:0000256" key="2">
    <source>
        <dbReference type="ARBA" id="ARBA00022448"/>
    </source>
</evidence>
<proteinExistence type="inferred from homology"/>
<feature type="repeat" description="Solcar" evidence="9">
    <location>
        <begin position="243"/>
        <end position="341"/>
    </location>
</feature>
<dbReference type="Pfam" id="PF00153">
    <property type="entry name" value="Mito_carr"/>
    <property type="match status" value="3"/>
</dbReference>
<evidence type="ECO:0000256" key="9">
    <source>
        <dbReference type="PROSITE-ProRule" id="PRU00282"/>
    </source>
</evidence>
<keyword evidence="3 9" id="KW-0812">Transmembrane</keyword>
<reference evidence="13 14" key="1">
    <citation type="journal article" date="2018" name="MBio">
        <title>Comparative Genomics Reveals the Core Gene Toolbox for the Fungus-Insect Symbiosis.</title>
        <authorList>
            <person name="Wang Y."/>
            <person name="Stata M."/>
            <person name="Wang W."/>
            <person name="Stajich J.E."/>
            <person name="White M.M."/>
            <person name="Moncalvo J.M."/>
        </authorList>
    </citation>
    <scope>NUCLEOTIDE SEQUENCE [LARGE SCALE GENOMIC DNA]</scope>
    <source>
        <strain evidence="13 14">SWE-8-4</strain>
    </source>
</reference>
<evidence type="ECO:0000256" key="3">
    <source>
        <dbReference type="ARBA" id="ARBA00022692"/>
    </source>
</evidence>
<comment type="caution">
    <text evidence="13">The sequence shown here is derived from an EMBL/GenBank/DDBJ whole genome shotgun (WGS) entry which is preliminary data.</text>
</comment>
<evidence type="ECO:0000313" key="14">
    <source>
        <dbReference type="Proteomes" id="UP000245383"/>
    </source>
</evidence>
<feature type="repeat" description="Solcar" evidence="9">
    <location>
        <begin position="147"/>
        <end position="228"/>
    </location>
</feature>
<gene>
    <name evidence="13" type="ORF">BB561_005952</name>
</gene>
<dbReference type="AlphaFoldDB" id="A0A2T9Y7E7"/>
<comment type="subcellular location">
    <subcellularLocation>
        <location evidence="1">Mitochondrion inner membrane</location>
        <topology evidence="1">Multi-pass membrane protein</topology>
    </subcellularLocation>
</comment>
<dbReference type="InterPro" id="IPR018108">
    <property type="entry name" value="MCP_transmembrane"/>
</dbReference>
<evidence type="ECO:0000256" key="1">
    <source>
        <dbReference type="ARBA" id="ARBA00004448"/>
    </source>
</evidence>
<feature type="region of interest" description="Disordered" evidence="11">
    <location>
        <begin position="1"/>
        <end position="22"/>
    </location>
</feature>
<evidence type="ECO:0000256" key="11">
    <source>
        <dbReference type="SAM" id="MobiDB-lite"/>
    </source>
</evidence>
<keyword evidence="5" id="KW-0999">Mitochondrion inner membrane</keyword>
<dbReference type="PROSITE" id="PS50920">
    <property type="entry name" value="SOLCAR"/>
    <property type="match status" value="3"/>
</dbReference>
<dbReference type="EMBL" id="MBFR01000402">
    <property type="protein sequence ID" value="PVU88253.1"/>
    <property type="molecule type" value="Genomic_DNA"/>
</dbReference>
<feature type="transmembrane region" description="Helical" evidence="12">
    <location>
        <begin position="245"/>
        <end position="264"/>
    </location>
</feature>
<evidence type="ECO:0000256" key="5">
    <source>
        <dbReference type="ARBA" id="ARBA00022792"/>
    </source>
</evidence>
<dbReference type="GO" id="GO:0005743">
    <property type="term" value="C:mitochondrial inner membrane"/>
    <property type="evidence" value="ECO:0007669"/>
    <property type="project" value="UniProtKB-SubCell"/>
</dbReference>
<evidence type="ECO:0000256" key="7">
    <source>
        <dbReference type="ARBA" id="ARBA00023128"/>
    </source>
</evidence>
<dbReference type="GO" id="GO:1990519">
    <property type="term" value="P:pyrimidine nucleotide import into mitochondrion"/>
    <property type="evidence" value="ECO:0007669"/>
    <property type="project" value="TreeGrafter"/>
</dbReference>
<sequence>MSYSNITVSPSNSSTDTSIPNTSSSSSASVSLSSKPLSGWHHSLAGGIGGLAGAIVTAPFDVIRTRLQSSQSVQFADISSKPSSPFSFLYRSRTLSVVRKTFITEGIAGFYLGLVPNLLGIIPSRAIQFASYTQTKKYLIAANSNVESSAIHVLSGISSGLITATLTNPIWVIKTRMQLGSYKNTLDCLIKTLKNESVKGLYNGITASYLGIIEISIQWALYEKFKSIAAKSDYARSNTSISSTWLSYLGSATASKLLASLIAYPHEVLRTRMRQMPMHYIDPITNTKHFGSKYSSLLRSCRFIYIEEGIRGFYGGLTPHLFKTVPNAAVMFVTFEFISDFMKS</sequence>
<evidence type="ECO:0000256" key="12">
    <source>
        <dbReference type="SAM" id="Phobius"/>
    </source>
</evidence>
<keyword evidence="6 12" id="KW-1133">Transmembrane helix</keyword>
<dbReference type="InterPro" id="IPR002067">
    <property type="entry name" value="MCP"/>
</dbReference>
<evidence type="ECO:0000256" key="8">
    <source>
        <dbReference type="ARBA" id="ARBA00023136"/>
    </source>
</evidence>
<evidence type="ECO:0000256" key="6">
    <source>
        <dbReference type="ARBA" id="ARBA00022989"/>
    </source>
</evidence>
<dbReference type="InterPro" id="IPR049562">
    <property type="entry name" value="SLC25A33/36-like"/>
</dbReference>
<keyword evidence="7" id="KW-0496">Mitochondrion</keyword>
<dbReference type="SUPFAM" id="SSF103506">
    <property type="entry name" value="Mitochondrial carrier"/>
    <property type="match status" value="1"/>
</dbReference>
<keyword evidence="14" id="KW-1185">Reference proteome</keyword>
<keyword evidence="4" id="KW-0677">Repeat</keyword>
<dbReference type="PANTHER" id="PTHR45829">
    <property type="entry name" value="MITOCHONDRIAL CARRIER PROTEIN RIM2"/>
    <property type="match status" value="1"/>
</dbReference>
<evidence type="ECO:0000256" key="4">
    <source>
        <dbReference type="ARBA" id="ARBA00022737"/>
    </source>
</evidence>
<comment type="similarity">
    <text evidence="10">Belongs to the mitochondrial carrier (TC 2.A.29) family.</text>
</comment>
<protein>
    <recommendedName>
        <fullName evidence="15">Mitochondrial carrier protein</fullName>
    </recommendedName>
</protein>
<feature type="compositionally biased region" description="Low complexity" evidence="11">
    <location>
        <begin position="9"/>
        <end position="22"/>
    </location>
</feature>
<evidence type="ECO:0000313" key="13">
    <source>
        <dbReference type="EMBL" id="PVU88253.1"/>
    </source>
</evidence>
<feature type="repeat" description="Solcar" evidence="9">
    <location>
        <begin position="37"/>
        <end position="138"/>
    </location>
</feature>
<dbReference type="PRINTS" id="PR00926">
    <property type="entry name" value="MITOCARRIER"/>
</dbReference>
<dbReference type="InterPro" id="IPR023395">
    <property type="entry name" value="MCP_dom_sf"/>
</dbReference>